<protein>
    <submittedName>
        <fullName evidence="4">TetR family transcriptional regulator</fullName>
    </submittedName>
</protein>
<gene>
    <name evidence="4" type="ORF">OG327_02315</name>
</gene>
<dbReference type="InterPro" id="IPR009057">
    <property type="entry name" value="Homeodomain-like_sf"/>
</dbReference>
<feature type="domain" description="HTH tetR-type" evidence="3">
    <location>
        <begin position="3"/>
        <end position="63"/>
    </location>
</feature>
<feature type="DNA-binding region" description="H-T-H motif" evidence="2">
    <location>
        <begin position="26"/>
        <end position="45"/>
    </location>
</feature>
<accession>A0AAU2JL34</accession>
<keyword evidence="1 2" id="KW-0238">DNA-binding</keyword>
<evidence type="ECO:0000256" key="2">
    <source>
        <dbReference type="PROSITE-ProRule" id="PRU00335"/>
    </source>
</evidence>
<dbReference type="AlphaFoldDB" id="A0AAU2JL34"/>
<dbReference type="GO" id="GO:0003677">
    <property type="term" value="F:DNA binding"/>
    <property type="evidence" value="ECO:0007669"/>
    <property type="project" value="UniProtKB-UniRule"/>
</dbReference>
<sequence>MNQDRRDRLRDAAIAVLAEAGGRGLTHRAVDAAAAVPAGTAKNYFPTRDALLRAVAERCLEQYRALAADLAGAGPGPRDARDLAALLAGMLRNVAGPGRPRVLAYLELQTEAARRPWLAALLDPIGAADFAAHAHLLRTAGLPAGPEQARTLTLALHGAIPHLLAGAPDTLAAAGLDDLDLFTRGLLAALCPVGAP</sequence>
<dbReference type="PROSITE" id="PS50977">
    <property type="entry name" value="HTH_TETR_2"/>
    <property type="match status" value="1"/>
</dbReference>
<name>A0AAU2JL34_9ACTN</name>
<evidence type="ECO:0000313" key="4">
    <source>
        <dbReference type="EMBL" id="WTU72254.1"/>
    </source>
</evidence>
<dbReference type="SUPFAM" id="SSF46689">
    <property type="entry name" value="Homeodomain-like"/>
    <property type="match status" value="1"/>
</dbReference>
<proteinExistence type="predicted"/>
<evidence type="ECO:0000259" key="3">
    <source>
        <dbReference type="PROSITE" id="PS50977"/>
    </source>
</evidence>
<dbReference type="Pfam" id="PF17940">
    <property type="entry name" value="TetR_C_31"/>
    <property type="match status" value="1"/>
</dbReference>
<evidence type="ECO:0000256" key="1">
    <source>
        <dbReference type="ARBA" id="ARBA00023125"/>
    </source>
</evidence>
<dbReference type="EMBL" id="CP108264">
    <property type="protein sequence ID" value="WTU72254.1"/>
    <property type="molecule type" value="Genomic_DNA"/>
</dbReference>
<dbReference type="InterPro" id="IPR001647">
    <property type="entry name" value="HTH_TetR"/>
</dbReference>
<dbReference type="Gene3D" id="1.10.357.10">
    <property type="entry name" value="Tetracycline Repressor, domain 2"/>
    <property type="match status" value="1"/>
</dbReference>
<reference evidence="4" key="1">
    <citation type="submission" date="2022-10" db="EMBL/GenBank/DDBJ databases">
        <title>The complete genomes of actinobacterial strains from the NBC collection.</title>
        <authorList>
            <person name="Joergensen T.S."/>
            <person name="Alvarez Arevalo M."/>
            <person name="Sterndorff E.B."/>
            <person name="Faurdal D."/>
            <person name="Vuksanovic O."/>
            <person name="Mourched A.-S."/>
            <person name="Charusanti P."/>
            <person name="Shaw S."/>
            <person name="Blin K."/>
            <person name="Weber T."/>
        </authorList>
    </citation>
    <scope>NUCLEOTIDE SEQUENCE</scope>
    <source>
        <strain evidence="4">NBC_00049</strain>
    </source>
</reference>
<organism evidence="4">
    <name type="scientific">Streptomyces sp. NBC_00049</name>
    <dbReference type="NCBI Taxonomy" id="2903617"/>
    <lineage>
        <taxon>Bacteria</taxon>
        <taxon>Bacillati</taxon>
        <taxon>Actinomycetota</taxon>
        <taxon>Actinomycetes</taxon>
        <taxon>Kitasatosporales</taxon>
        <taxon>Streptomycetaceae</taxon>
        <taxon>Streptomyces</taxon>
    </lineage>
</organism>
<dbReference type="InterPro" id="IPR041583">
    <property type="entry name" value="TetR_C_31"/>
</dbReference>